<proteinExistence type="predicted"/>
<protein>
    <submittedName>
        <fullName evidence="1">Uncharacterized protein</fullName>
    </submittedName>
</protein>
<dbReference type="Proteomes" id="UP000694409">
    <property type="component" value="Unassembled WGS sequence"/>
</dbReference>
<keyword evidence="2" id="KW-1185">Reference proteome</keyword>
<evidence type="ECO:0000313" key="1">
    <source>
        <dbReference type="Ensembl" id="ENSSCAP00000016142.1"/>
    </source>
</evidence>
<reference evidence="1" key="2">
    <citation type="submission" date="2025-09" db="UniProtKB">
        <authorList>
            <consortium name="Ensembl"/>
        </authorList>
    </citation>
    <scope>IDENTIFICATION</scope>
</reference>
<dbReference type="Ensembl" id="ENSSCAT00000018096.1">
    <property type="protein sequence ID" value="ENSSCAP00000016142.1"/>
    <property type="gene ID" value="ENSSCAG00000011827.1"/>
</dbReference>
<accession>A0A8C9NCP1</accession>
<name>A0A8C9NCP1_SERCA</name>
<reference evidence="1" key="1">
    <citation type="submission" date="2025-08" db="UniProtKB">
        <authorList>
            <consortium name="Ensembl"/>
        </authorList>
    </citation>
    <scope>IDENTIFICATION</scope>
</reference>
<organism evidence="1 2">
    <name type="scientific">Serinus canaria</name>
    <name type="common">Island canary</name>
    <name type="synonym">Fringilla canaria</name>
    <dbReference type="NCBI Taxonomy" id="9135"/>
    <lineage>
        <taxon>Eukaryota</taxon>
        <taxon>Metazoa</taxon>
        <taxon>Chordata</taxon>
        <taxon>Craniata</taxon>
        <taxon>Vertebrata</taxon>
        <taxon>Euteleostomi</taxon>
        <taxon>Archelosauria</taxon>
        <taxon>Archosauria</taxon>
        <taxon>Dinosauria</taxon>
        <taxon>Saurischia</taxon>
        <taxon>Theropoda</taxon>
        <taxon>Coelurosauria</taxon>
        <taxon>Aves</taxon>
        <taxon>Neognathae</taxon>
        <taxon>Neoaves</taxon>
        <taxon>Telluraves</taxon>
        <taxon>Australaves</taxon>
        <taxon>Passeriformes</taxon>
        <taxon>Passeroidea</taxon>
        <taxon>Fringillidae</taxon>
        <taxon>Carduelinae</taxon>
        <taxon>Serinus</taxon>
    </lineage>
</organism>
<evidence type="ECO:0000313" key="2">
    <source>
        <dbReference type="Proteomes" id="UP000694409"/>
    </source>
</evidence>
<dbReference type="AlphaFoldDB" id="A0A8C9NCP1"/>
<sequence>MATALLLLSFELQQEPLLQNDKECIYFVAPGAVLPSWNGRGVRRKARPWGGSSRCPCPSQMMQEQWEGCQPCPTGSPQGPLSWCTRRGSD</sequence>